<sequence>MDLKLKIDENHKDNDLFPALKAAGLNKKMLKSSCEICVF</sequence>
<name>A0A1I6TE36_9FLAO</name>
<reference evidence="1 2" key="1">
    <citation type="submission" date="2016-10" db="EMBL/GenBank/DDBJ databases">
        <authorList>
            <person name="de Groot N.N."/>
        </authorList>
    </citation>
    <scope>NUCLEOTIDE SEQUENCE [LARGE SCALE GENOMIC DNA]</scope>
    <source>
        <strain evidence="1 2">CGMCC 1.6114</strain>
    </source>
</reference>
<accession>A0A1I6TE36</accession>
<dbReference type="Proteomes" id="UP000183209">
    <property type="component" value="Unassembled WGS sequence"/>
</dbReference>
<proteinExistence type="predicted"/>
<organism evidence="1 2">
    <name type="scientific">Zhouia amylolytica</name>
    <dbReference type="NCBI Taxonomy" id="376730"/>
    <lineage>
        <taxon>Bacteria</taxon>
        <taxon>Pseudomonadati</taxon>
        <taxon>Bacteroidota</taxon>
        <taxon>Flavobacteriia</taxon>
        <taxon>Flavobacteriales</taxon>
        <taxon>Flavobacteriaceae</taxon>
        <taxon>Zhouia</taxon>
    </lineage>
</organism>
<protein>
    <submittedName>
        <fullName evidence="1">Uncharacterized protein</fullName>
    </submittedName>
</protein>
<dbReference type="AlphaFoldDB" id="A0A1I6TE36"/>
<gene>
    <name evidence="1" type="ORF">SAMN04487906_1995</name>
</gene>
<evidence type="ECO:0000313" key="2">
    <source>
        <dbReference type="Proteomes" id="UP000183209"/>
    </source>
</evidence>
<dbReference type="EMBL" id="FPAG01000005">
    <property type="protein sequence ID" value="SFS87440.1"/>
    <property type="molecule type" value="Genomic_DNA"/>
</dbReference>
<evidence type="ECO:0000313" key="1">
    <source>
        <dbReference type="EMBL" id="SFS87440.1"/>
    </source>
</evidence>